<protein>
    <submittedName>
        <fullName evidence="1">Uncharacterized protein</fullName>
    </submittedName>
</protein>
<dbReference type="EMBL" id="OIVN01003035">
    <property type="protein sequence ID" value="SPD08340.1"/>
    <property type="molecule type" value="Genomic_DNA"/>
</dbReference>
<reference evidence="1" key="1">
    <citation type="submission" date="2018-02" db="EMBL/GenBank/DDBJ databases">
        <authorList>
            <person name="Cohen D.B."/>
            <person name="Kent A.D."/>
        </authorList>
    </citation>
    <scope>NUCLEOTIDE SEQUENCE</scope>
</reference>
<accession>A0A2N9H9L7</accession>
<evidence type="ECO:0000313" key="1">
    <source>
        <dbReference type="EMBL" id="SPD08340.1"/>
    </source>
</evidence>
<organism evidence="1">
    <name type="scientific">Fagus sylvatica</name>
    <name type="common">Beechnut</name>
    <dbReference type="NCBI Taxonomy" id="28930"/>
    <lineage>
        <taxon>Eukaryota</taxon>
        <taxon>Viridiplantae</taxon>
        <taxon>Streptophyta</taxon>
        <taxon>Embryophyta</taxon>
        <taxon>Tracheophyta</taxon>
        <taxon>Spermatophyta</taxon>
        <taxon>Magnoliopsida</taxon>
        <taxon>eudicotyledons</taxon>
        <taxon>Gunneridae</taxon>
        <taxon>Pentapetalae</taxon>
        <taxon>rosids</taxon>
        <taxon>fabids</taxon>
        <taxon>Fagales</taxon>
        <taxon>Fagaceae</taxon>
        <taxon>Fagus</taxon>
    </lineage>
</organism>
<gene>
    <name evidence="1" type="ORF">FSB_LOCUS36222</name>
</gene>
<dbReference type="AlphaFoldDB" id="A0A2N9H9L7"/>
<sequence length="169" mass="19550">MEATTQKFPLELTKIQESKEILEVEEESKIQEAEVSSKIDEAMKAQEVEESTKINEQSNFQDLNACKLYLRSQKFLEKESLKDDIESRQILEEITFMYMGPIVKEKCMHMGFKISLSNWIMGRSPLMEFPYMNLEDKILLEGEGNVMTRMGSLDVGIDEFISSRVGLVY</sequence>
<name>A0A2N9H9L7_FAGSY</name>
<proteinExistence type="predicted"/>